<dbReference type="PANTHER" id="PTHR42877:SF7">
    <property type="entry name" value="FLAVIN-BINDING MONOOXYGENASE-RELATED"/>
    <property type="match status" value="1"/>
</dbReference>
<accession>A0A2B7ZEP0</accession>
<evidence type="ECO:0000256" key="1">
    <source>
        <dbReference type="ARBA" id="ARBA00001974"/>
    </source>
</evidence>
<keyword evidence="4" id="KW-0274">FAD</keyword>
<evidence type="ECO:0000256" key="2">
    <source>
        <dbReference type="ARBA" id="ARBA00010139"/>
    </source>
</evidence>
<dbReference type="InterPro" id="IPR036188">
    <property type="entry name" value="FAD/NAD-bd_sf"/>
</dbReference>
<evidence type="ECO:0008006" key="8">
    <source>
        <dbReference type="Google" id="ProtNLM"/>
    </source>
</evidence>
<gene>
    <name evidence="6" type="ORF">GX50_04801</name>
</gene>
<dbReference type="STRING" id="73230.A0A2B7ZEP0"/>
<dbReference type="Proteomes" id="UP000226031">
    <property type="component" value="Unassembled WGS sequence"/>
</dbReference>
<dbReference type="GO" id="GO:0050661">
    <property type="term" value="F:NADP binding"/>
    <property type="evidence" value="ECO:0007669"/>
    <property type="project" value="InterPro"/>
</dbReference>
<dbReference type="EMBL" id="PDND01000093">
    <property type="protein sequence ID" value="PGH32436.1"/>
    <property type="molecule type" value="Genomic_DNA"/>
</dbReference>
<dbReference type="GO" id="GO:0050660">
    <property type="term" value="F:flavin adenine dinucleotide binding"/>
    <property type="evidence" value="ECO:0007669"/>
    <property type="project" value="InterPro"/>
</dbReference>
<evidence type="ECO:0000256" key="4">
    <source>
        <dbReference type="ARBA" id="ARBA00022827"/>
    </source>
</evidence>
<evidence type="ECO:0000256" key="3">
    <source>
        <dbReference type="ARBA" id="ARBA00022630"/>
    </source>
</evidence>
<proteinExistence type="inferred from homology"/>
<keyword evidence="3" id="KW-0285">Flavoprotein</keyword>
<dbReference type="SUPFAM" id="SSF51905">
    <property type="entry name" value="FAD/NAD(P)-binding domain"/>
    <property type="match status" value="1"/>
</dbReference>
<name>A0A2B7ZEP0_9EURO</name>
<comment type="similarity">
    <text evidence="2">Belongs to the FAD-binding monooxygenase family.</text>
</comment>
<protein>
    <recommendedName>
        <fullName evidence="8">Cyclohexanone monooxygenase</fullName>
    </recommendedName>
</protein>
<dbReference type="PANTHER" id="PTHR42877">
    <property type="entry name" value="L-ORNITHINE N(5)-MONOOXYGENASE-RELATED"/>
    <property type="match status" value="1"/>
</dbReference>
<evidence type="ECO:0000313" key="6">
    <source>
        <dbReference type="EMBL" id="PGH32436.1"/>
    </source>
</evidence>
<dbReference type="GO" id="GO:0004499">
    <property type="term" value="F:N,N-dimethylaniline monooxygenase activity"/>
    <property type="evidence" value="ECO:0007669"/>
    <property type="project" value="InterPro"/>
</dbReference>
<comment type="caution">
    <text evidence="6">The sequence shown here is derived from an EMBL/GenBank/DDBJ whole genome shotgun (WGS) entry which is preliminary data.</text>
</comment>
<keyword evidence="7" id="KW-1185">Reference proteome</keyword>
<keyword evidence="5" id="KW-0560">Oxidoreductase</keyword>
<dbReference type="Pfam" id="PF00743">
    <property type="entry name" value="FMO-like"/>
    <property type="match status" value="1"/>
</dbReference>
<reference evidence="6 7" key="1">
    <citation type="submission" date="2017-10" db="EMBL/GenBank/DDBJ databases">
        <title>Comparative genomics in systemic dimorphic fungi from Ajellomycetaceae.</title>
        <authorList>
            <person name="Munoz J.F."/>
            <person name="Mcewen J.G."/>
            <person name="Clay O.K."/>
            <person name="Cuomo C.A."/>
        </authorList>
    </citation>
    <scope>NUCLEOTIDE SEQUENCE [LARGE SCALE GENOMIC DNA]</scope>
    <source>
        <strain evidence="6 7">UAMH4076</strain>
    </source>
</reference>
<evidence type="ECO:0000313" key="7">
    <source>
        <dbReference type="Proteomes" id="UP000226031"/>
    </source>
</evidence>
<organism evidence="6 7">
    <name type="scientific">[Emmonsia] crescens</name>
    <dbReference type="NCBI Taxonomy" id="73230"/>
    <lineage>
        <taxon>Eukaryota</taxon>
        <taxon>Fungi</taxon>
        <taxon>Dikarya</taxon>
        <taxon>Ascomycota</taxon>
        <taxon>Pezizomycotina</taxon>
        <taxon>Eurotiomycetes</taxon>
        <taxon>Eurotiomycetidae</taxon>
        <taxon>Onygenales</taxon>
        <taxon>Ajellomycetaceae</taxon>
        <taxon>Emergomyces</taxon>
    </lineage>
</organism>
<dbReference type="AlphaFoldDB" id="A0A2B7ZEP0"/>
<dbReference type="InterPro" id="IPR051209">
    <property type="entry name" value="FAD-bind_Monooxygenase_sf"/>
</dbReference>
<sequence length="324" mass="37933">MRDIVDEGGMMRYIRLRTKVTRAEWHEDRSKWMVRVEERDEDKKVVREWDDECDFLLNGNGVLNYVYNAWKWPDIPGLMSSKGRLFHTAKYEEGFDLKGKGVAVIVSGSSGVQTVTAVYKDASRVYTWVRIPTWITAGFGGKFVRPDRGNSEYTEEQKEEWRRDPEKYREYRKMIEDELNRRFRFALRNSKESDESNAFAYNEMTTKLGINQYLKEKIIPKNFNADVPCQETAYGIEVDVDVIICATSFGTSFRPRFPIINLDKVDIATHWKKNPESYIAISVSNVPNYFMYSDPYSPVAQGSLLQPQTLFTNHFLQIIRKMRK</sequence>
<evidence type="ECO:0000256" key="5">
    <source>
        <dbReference type="ARBA" id="ARBA00023002"/>
    </source>
</evidence>
<dbReference type="InterPro" id="IPR020946">
    <property type="entry name" value="Flavin_mOase-like"/>
</dbReference>
<dbReference type="Gene3D" id="3.50.50.60">
    <property type="entry name" value="FAD/NAD(P)-binding domain"/>
    <property type="match status" value="3"/>
</dbReference>
<comment type="cofactor">
    <cofactor evidence="1">
        <name>FAD</name>
        <dbReference type="ChEBI" id="CHEBI:57692"/>
    </cofactor>
</comment>